<dbReference type="AlphaFoldDB" id="A0AAI8MND0"/>
<keyword evidence="1" id="KW-0812">Transmembrane</keyword>
<dbReference type="RefSeq" id="WP_002955344.1">
    <property type="nucleotide sequence ID" value="NZ_DS990391.1"/>
</dbReference>
<dbReference type="KEGG" id="hcb:HCBAA847_1670"/>
<evidence type="ECO:0000313" key="5">
    <source>
        <dbReference type="Proteomes" id="UP000006036"/>
    </source>
</evidence>
<protein>
    <submittedName>
        <fullName evidence="2">Uncharacterized protein</fullName>
    </submittedName>
</protein>
<evidence type="ECO:0000256" key="1">
    <source>
        <dbReference type="SAM" id="Phobius"/>
    </source>
</evidence>
<reference evidence="4" key="4">
    <citation type="journal article" date="2014" name="Genome Announc.">
        <title>Draft genome sequences of six enterohepatic helicobacter species isolated from humans and one from rhesus macaques.</title>
        <authorList>
            <person name="Shen Z."/>
            <person name="Sheh A."/>
            <person name="Young S.K."/>
            <person name="Abouelliel A."/>
            <person name="Ward D.V."/>
            <person name="Earl A.M."/>
            <person name="Fox J.G."/>
        </authorList>
    </citation>
    <scope>NUCLEOTIDE SEQUENCE [LARGE SCALE GENOMIC DNA]</scope>
    <source>
        <strain evidence="4">CCUG 18818</strain>
    </source>
</reference>
<evidence type="ECO:0000313" key="3">
    <source>
        <dbReference type="EMBL" id="EFR45521.1"/>
    </source>
</evidence>
<sequence length="105" mass="12018">MSYSYKMITCRYRLSAVADMSLGFLCLFGKYLLWGYSIAAKNLLFEVGGNHIAKAQKYYDDMTNIVVVLERAGVYGARLVTTYRRGEENLISDEEYQLLHSRGLI</sequence>
<evidence type="ECO:0000313" key="2">
    <source>
        <dbReference type="EMBL" id="BAM32900.1"/>
    </source>
</evidence>
<reference evidence="2 5" key="2">
    <citation type="journal article" date="2012" name="J. Bacteriol.">
        <title>Complete Genome Sequence of Helicobacter cinaedi Type Strain ATCC BAA-847.</title>
        <authorList>
            <person name="Miyoshi-Akiyama T."/>
            <person name="Takeshita N."/>
            <person name="Ohmagari N."/>
            <person name="Kirikae T."/>
        </authorList>
    </citation>
    <scope>NUCLEOTIDE SEQUENCE [LARGE SCALE GENOMIC DNA]</scope>
    <source>
        <strain evidence="2 5">ATCC BAA-847</strain>
    </source>
</reference>
<name>A0AAI8MND0_9HELI</name>
<keyword evidence="4" id="KW-1185">Reference proteome</keyword>
<evidence type="ECO:0000313" key="4">
    <source>
        <dbReference type="Proteomes" id="UP000005755"/>
    </source>
</evidence>
<dbReference type="EMBL" id="DS990391">
    <property type="protein sequence ID" value="EFR45521.1"/>
    <property type="molecule type" value="Genomic_DNA"/>
</dbReference>
<proteinExistence type="predicted"/>
<reference evidence="3" key="1">
    <citation type="submission" date="2008-08" db="EMBL/GenBank/DDBJ databases">
        <title>Annotation of Helicobacter cinaedi strain CCUG 18818.</title>
        <authorList>
            <consortium name="The Broad Institute Genome Sequencing Platform"/>
            <person name="Fox J.G."/>
            <person name="Shen Z."/>
            <person name="Charoenlap N."/>
            <person name="Schauer D.B."/>
            <person name="Ward D."/>
            <person name="Mehta T."/>
            <person name="Young S."/>
            <person name="Jaffe D."/>
            <person name="Gnerre S."/>
            <person name="Berlin A."/>
            <person name="Heiman D."/>
            <person name="Hepburn T."/>
            <person name="Shea T."/>
            <person name="Sykes S."/>
            <person name="Alvarado L."/>
            <person name="Kodira C."/>
            <person name="Borodovsky M."/>
            <person name="Lander E."/>
            <person name="Galagan J."/>
            <person name="Nusbaum C."/>
            <person name="Birren B."/>
        </authorList>
    </citation>
    <scope>NUCLEOTIDE SEQUENCE</scope>
    <source>
        <strain evidence="3">CCUG 18818</strain>
    </source>
</reference>
<dbReference type="Proteomes" id="UP000005755">
    <property type="component" value="Unassembled WGS sequence"/>
</dbReference>
<gene>
    <name evidence="2" type="ORF">HCBAA847_1670</name>
    <name evidence="3" type="ORF">HCCG_00067</name>
</gene>
<keyword evidence="1" id="KW-0472">Membrane</keyword>
<keyword evidence="1" id="KW-1133">Transmembrane helix</keyword>
<dbReference type="EMBL" id="AP012492">
    <property type="protein sequence ID" value="BAM32900.1"/>
    <property type="molecule type" value="Genomic_DNA"/>
</dbReference>
<reference evidence="2" key="3">
    <citation type="submission" date="2012-07" db="EMBL/GenBank/DDBJ databases">
        <authorList>
            <person name="Akiyama T."/>
            <person name="Takeshita N."/>
            <person name="Ohmagari N."/>
            <person name="Kirikae T."/>
        </authorList>
    </citation>
    <scope>NUCLEOTIDE SEQUENCE</scope>
    <source>
        <strain evidence="2">ATCC BAA-847</strain>
    </source>
</reference>
<dbReference type="Proteomes" id="UP000006036">
    <property type="component" value="Chromosome 1"/>
</dbReference>
<organism evidence="2 5">
    <name type="scientific">Helicobacter cinaedi CCUG 18818 = ATCC BAA-847</name>
    <dbReference type="NCBI Taxonomy" id="537971"/>
    <lineage>
        <taxon>Bacteria</taxon>
        <taxon>Pseudomonadati</taxon>
        <taxon>Campylobacterota</taxon>
        <taxon>Epsilonproteobacteria</taxon>
        <taxon>Campylobacterales</taxon>
        <taxon>Helicobacteraceae</taxon>
        <taxon>Helicobacter</taxon>
    </lineage>
</organism>
<accession>A0AAI8MND0</accession>
<feature type="transmembrane region" description="Helical" evidence="1">
    <location>
        <begin position="12"/>
        <end position="34"/>
    </location>
</feature>